<dbReference type="Pfam" id="PF14606">
    <property type="entry name" value="Lipase_GDSL_3"/>
    <property type="match status" value="1"/>
</dbReference>
<sequence length="354" mass="39269">MRPNEKLEAAIRWHSPLEQPFQISGLAWFHQERKYRRLPTLPAGAVPGAVDHLANHTAGGQIRFQTDSTSLSVRVKLKGKANMVHMPATGQCGVDCYVGAPDVFGPLRYGNTTKYNVTLTEYECALFTGWGNAMRNIVLNLPLYQGVEEISVGLDEHAAVLAPPGYVSGKKVVIYGTSITQGGCASRPGMAYTNILSRRIPLEFINLGFSGSGKGEPEVAEIVSQINDPACLVVDYEGNCVSTELFRETLPEFIRIYRAAHPLTPILVVSRIRYAREDLTPHLVEMRMERKHFEQTLVNELREKGDLNLYFFDGSHSLGGEDYYECTVDGSHPNDLGFLRMADAIEPVLKTLLL</sequence>
<evidence type="ECO:0000259" key="1">
    <source>
        <dbReference type="Pfam" id="PF14606"/>
    </source>
</evidence>
<evidence type="ECO:0000259" key="2">
    <source>
        <dbReference type="Pfam" id="PF14607"/>
    </source>
</evidence>
<accession>A0A927C4H8</accession>
<keyword evidence="4" id="KW-1185">Reference proteome</keyword>
<evidence type="ECO:0000313" key="3">
    <source>
        <dbReference type="EMBL" id="MBD2860649.1"/>
    </source>
</evidence>
<dbReference type="Gene3D" id="3.40.50.1110">
    <property type="entry name" value="SGNH hydrolase"/>
    <property type="match status" value="1"/>
</dbReference>
<dbReference type="SUPFAM" id="SSF52266">
    <property type="entry name" value="SGNH hydrolase"/>
    <property type="match status" value="1"/>
</dbReference>
<dbReference type="Gene3D" id="2.60.120.260">
    <property type="entry name" value="Galactose-binding domain-like"/>
    <property type="match status" value="1"/>
</dbReference>
<organism evidence="3 4">
    <name type="scientific">Paenibacillus oceani</name>
    <dbReference type="NCBI Taxonomy" id="2772510"/>
    <lineage>
        <taxon>Bacteria</taxon>
        <taxon>Bacillati</taxon>
        <taxon>Bacillota</taxon>
        <taxon>Bacilli</taxon>
        <taxon>Bacillales</taxon>
        <taxon>Paenibacillaceae</taxon>
        <taxon>Paenibacillus</taxon>
    </lineage>
</organism>
<dbReference type="InterPro" id="IPR036514">
    <property type="entry name" value="SGNH_hydro_sf"/>
</dbReference>
<dbReference type="InterPro" id="IPR032740">
    <property type="entry name" value="GxDLY"/>
</dbReference>
<comment type="caution">
    <text evidence="3">The sequence shown here is derived from an EMBL/GenBank/DDBJ whole genome shotgun (WGS) entry which is preliminary data.</text>
</comment>
<feature type="domain" description="SGNH hydrolase-type esterase" evidence="1">
    <location>
        <begin position="170"/>
        <end position="350"/>
    </location>
</feature>
<proteinExistence type="predicted"/>
<feature type="domain" description="SGNH hydrolase-type esterase N-terminal" evidence="2">
    <location>
        <begin position="11"/>
        <end position="159"/>
    </location>
</feature>
<dbReference type="Pfam" id="PF14607">
    <property type="entry name" value="GxDLY"/>
    <property type="match status" value="1"/>
</dbReference>
<dbReference type="AlphaFoldDB" id="A0A927C4H8"/>
<dbReference type="EMBL" id="JACXJA010000001">
    <property type="protein sequence ID" value="MBD2860649.1"/>
    <property type="molecule type" value="Genomic_DNA"/>
</dbReference>
<protein>
    <submittedName>
        <fullName evidence="3">SGNH/GDSL hydrolase family protein</fullName>
    </submittedName>
</protein>
<reference evidence="3" key="1">
    <citation type="submission" date="2020-09" db="EMBL/GenBank/DDBJ databases">
        <title>A novel bacterium of genus Paenibacillus, isolated from South China Sea.</title>
        <authorList>
            <person name="Huang H."/>
            <person name="Mo K."/>
            <person name="Hu Y."/>
        </authorList>
    </citation>
    <scope>NUCLEOTIDE SEQUENCE</scope>
    <source>
        <strain evidence="3">IB182363</strain>
    </source>
</reference>
<dbReference type="InterPro" id="IPR013830">
    <property type="entry name" value="SGNH_hydro"/>
</dbReference>
<dbReference type="GO" id="GO:0016787">
    <property type="term" value="F:hydrolase activity"/>
    <property type="evidence" value="ECO:0007669"/>
    <property type="project" value="UniProtKB-KW"/>
</dbReference>
<evidence type="ECO:0000313" key="4">
    <source>
        <dbReference type="Proteomes" id="UP000639396"/>
    </source>
</evidence>
<keyword evidence="3" id="KW-0378">Hydrolase</keyword>
<dbReference type="Proteomes" id="UP000639396">
    <property type="component" value="Unassembled WGS sequence"/>
</dbReference>
<name>A0A927C4H8_9BACL</name>
<gene>
    <name evidence="3" type="ORF">IDH45_01435</name>
</gene>